<gene>
    <name evidence="5" type="ORF">C1H46_006168</name>
</gene>
<dbReference type="Pfam" id="PF03171">
    <property type="entry name" value="2OG-FeII_Oxy"/>
    <property type="match status" value="1"/>
</dbReference>
<name>A0A540NAX6_MALBA</name>
<evidence type="ECO:0000313" key="5">
    <source>
        <dbReference type="EMBL" id="TQE08201.1"/>
    </source>
</evidence>
<keyword evidence="3" id="KW-0408">Iron</keyword>
<dbReference type="GO" id="GO:0046872">
    <property type="term" value="F:metal ion binding"/>
    <property type="evidence" value="ECO:0007669"/>
    <property type="project" value="UniProtKB-KW"/>
</dbReference>
<accession>A0A540NAX6</accession>
<dbReference type="AlphaFoldDB" id="A0A540NAX6"/>
<dbReference type="Gene3D" id="2.60.120.330">
    <property type="entry name" value="B-lactam Antibiotic, Isopenicillin N Synthase, Chain"/>
    <property type="match status" value="1"/>
</dbReference>
<dbReference type="PROSITE" id="PS51471">
    <property type="entry name" value="FE2OG_OXY"/>
    <property type="match status" value="1"/>
</dbReference>
<dbReference type="STRING" id="106549.A0A540NAX6"/>
<keyword evidence="1" id="KW-0479">Metal-binding</keyword>
<evidence type="ECO:0000256" key="2">
    <source>
        <dbReference type="ARBA" id="ARBA00022896"/>
    </source>
</evidence>
<keyword evidence="2" id="KW-0847">Vitamin C</keyword>
<dbReference type="EMBL" id="VIEB01000074">
    <property type="protein sequence ID" value="TQE08201.1"/>
    <property type="molecule type" value="Genomic_DNA"/>
</dbReference>
<reference evidence="5 6" key="1">
    <citation type="journal article" date="2019" name="G3 (Bethesda)">
        <title>Sequencing of a Wild Apple (Malus baccata) Genome Unravels the Differences Between Cultivated and Wild Apple Species Regarding Disease Resistance and Cold Tolerance.</title>
        <authorList>
            <person name="Chen X."/>
        </authorList>
    </citation>
    <scope>NUCLEOTIDE SEQUENCE [LARGE SCALE GENOMIC DNA]</scope>
    <source>
        <strain evidence="6">cv. Shandingzi</strain>
        <tissue evidence="5">Leaves</tissue>
    </source>
</reference>
<dbReference type="InterPro" id="IPR005123">
    <property type="entry name" value="Oxoglu/Fe-dep_dioxygenase_dom"/>
</dbReference>
<evidence type="ECO:0000256" key="1">
    <source>
        <dbReference type="ARBA" id="ARBA00022723"/>
    </source>
</evidence>
<dbReference type="InterPro" id="IPR027443">
    <property type="entry name" value="IPNS-like_sf"/>
</dbReference>
<dbReference type="PANTHER" id="PTHR47991">
    <property type="entry name" value="OXOGLUTARATE/IRON-DEPENDENT DIOXYGENASE"/>
    <property type="match status" value="1"/>
</dbReference>
<evidence type="ECO:0000259" key="4">
    <source>
        <dbReference type="PROSITE" id="PS51471"/>
    </source>
</evidence>
<protein>
    <recommendedName>
        <fullName evidence="4">Fe2OG dioxygenase domain-containing protein</fullName>
    </recommendedName>
</protein>
<evidence type="ECO:0000313" key="6">
    <source>
        <dbReference type="Proteomes" id="UP000315295"/>
    </source>
</evidence>
<dbReference type="GO" id="GO:0031418">
    <property type="term" value="F:L-ascorbic acid binding"/>
    <property type="evidence" value="ECO:0007669"/>
    <property type="project" value="UniProtKB-KW"/>
</dbReference>
<comment type="caution">
    <text evidence="5">The sequence shown here is derived from an EMBL/GenBank/DDBJ whole genome shotgun (WGS) entry which is preliminary data.</text>
</comment>
<dbReference type="InterPro" id="IPR044861">
    <property type="entry name" value="IPNS-like_FE2OG_OXY"/>
</dbReference>
<dbReference type="Proteomes" id="UP000315295">
    <property type="component" value="Unassembled WGS sequence"/>
</dbReference>
<proteinExistence type="predicted"/>
<sequence>MPDKVLGKSPHSDTSTITILTQEDNVTGLQIRKEGEWVPVKPIPNPLVVNVGDVIVIWSNGKYKSIEHRAATTEGQARLSYATFLVPHDDVEIEPFDHMDCPRSVWKYKKVRCGDYLRESLKMKMDGKAHTQVAKIET</sequence>
<feature type="domain" description="Fe2OG dioxygenase" evidence="4">
    <location>
        <begin position="1"/>
        <end position="87"/>
    </location>
</feature>
<evidence type="ECO:0000256" key="3">
    <source>
        <dbReference type="ARBA" id="ARBA00023004"/>
    </source>
</evidence>
<keyword evidence="6" id="KW-1185">Reference proteome</keyword>
<dbReference type="InterPro" id="IPR050295">
    <property type="entry name" value="Plant_2OG-oxidoreductases"/>
</dbReference>
<dbReference type="SUPFAM" id="SSF51197">
    <property type="entry name" value="Clavaminate synthase-like"/>
    <property type="match status" value="1"/>
</dbReference>
<organism evidence="5 6">
    <name type="scientific">Malus baccata</name>
    <name type="common">Siberian crab apple</name>
    <name type="synonym">Pyrus baccata</name>
    <dbReference type="NCBI Taxonomy" id="106549"/>
    <lineage>
        <taxon>Eukaryota</taxon>
        <taxon>Viridiplantae</taxon>
        <taxon>Streptophyta</taxon>
        <taxon>Embryophyta</taxon>
        <taxon>Tracheophyta</taxon>
        <taxon>Spermatophyta</taxon>
        <taxon>Magnoliopsida</taxon>
        <taxon>eudicotyledons</taxon>
        <taxon>Gunneridae</taxon>
        <taxon>Pentapetalae</taxon>
        <taxon>rosids</taxon>
        <taxon>fabids</taxon>
        <taxon>Rosales</taxon>
        <taxon>Rosaceae</taxon>
        <taxon>Amygdaloideae</taxon>
        <taxon>Maleae</taxon>
        <taxon>Malus</taxon>
    </lineage>
</organism>